<gene>
    <name evidence="11" type="ORF">MANES_02G223400v8</name>
</gene>
<sequence>METQHGVQFRTSEKVGILLILIVSFAFCMCGSSPSSEVARSEPNSKSNNLKVSNFCSFKKYIVKSYFEKYDSFVESRFEDLLADELLYTCELLPNNLNALLRVSVPNRLLIGEGSHRHLHSAIRLHVQSESINQLPAHFCKVIVIERLPSGVFADPFELQQFLRRGVFTDVAVFGDTNLELPSIASNRSVVEMHMNVSSSFGQTNELDISIDLPLHARYQPLGESGYSEVEFGPPDVFVQCSMERNKNNQCCIFEPGIDSVDTKTSAVIWRIPSGKRRHTGVVSVVTFVTAFISTLVIVLTSMFYLDINCAKTLKLS</sequence>
<dbReference type="Pfam" id="PF08320">
    <property type="entry name" value="PIG-X"/>
    <property type="match status" value="1"/>
</dbReference>
<evidence type="ECO:0000256" key="8">
    <source>
        <dbReference type="ARBA" id="ARBA00023136"/>
    </source>
</evidence>
<dbReference type="InterPro" id="IPR013233">
    <property type="entry name" value="PIG-X/PBN1"/>
</dbReference>
<dbReference type="Gramene" id="Manes.02G223400.1.v8.1">
    <property type="protein sequence ID" value="Manes.02G223400.1.v8.1.CDS"/>
    <property type="gene ID" value="Manes.02G223400.v8.1"/>
</dbReference>
<dbReference type="SMART" id="SM00780">
    <property type="entry name" value="PIG-X"/>
    <property type="match status" value="1"/>
</dbReference>
<dbReference type="STRING" id="3983.A0A2C9WGB1"/>
<dbReference type="UniPathway" id="UPA00196"/>
<evidence type="ECO:0000256" key="10">
    <source>
        <dbReference type="SAM" id="Phobius"/>
    </source>
</evidence>
<keyword evidence="6" id="KW-0256">Endoplasmic reticulum</keyword>
<dbReference type="GO" id="GO:0006506">
    <property type="term" value="P:GPI anchor biosynthetic process"/>
    <property type="evidence" value="ECO:0007669"/>
    <property type="project" value="UniProtKB-UniPathway"/>
</dbReference>
<feature type="transmembrane region" description="Helical" evidence="10">
    <location>
        <begin position="15"/>
        <end position="32"/>
    </location>
</feature>
<evidence type="ECO:0000256" key="6">
    <source>
        <dbReference type="ARBA" id="ARBA00022824"/>
    </source>
</evidence>
<keyword evidence="9" id="KW-0325">Glycoprotein</keyword>
<keyword evidence="12" id="KW-1185">Reference proteome</keyword>
<evidence type="ECO:0000256" key="4">
    <source>
        <dbReference type="ARBA" id="ARBA00022502"/>
    </source>
</evidence>
<organism evidence="11 12">
    <name type="scientific">Manihot esculenta</name>
    <name type="common">Cassava</name>
    <name type="synonym">Jatropha manihot</name>
    <dbReference type="NCBI Taxonomy" id="3983"/>
    <lineage>
        <taxon>Eukaryota</taxon>
        <taxon>Viridiplantae</taxon>
        <taxon>Streptophyta</taxon>
        <taxon>Embryophyta</taxon>
        <taxon>Tracheophyta</taxon>
        <taxon>Spermatophyta</taxon>
        <taxon>Magnoliopsida</taxon>
        <taxon>eudicotyledons</taxon>
        <taxon>Gunneridae</taxon>
        <taxon>Pentapetalae</taxon>
        <taxon>rosids</taxon>
        <taxon>fabids</taxon>
        <taxon>Malpighiales</taxon>
        <taxon>Euphorbiaceae</taxon>
        <taxon>Crotonoideae</taxon>
        <taxon>Manihoteae</taxon>
        <taxon>Manihot</taxon>
    </lineage>
</organism>
<dbReference type="AlphaFoldDB" id="A0A2C9WGB1"/>
<evidence type="ECO:0000313" key="11">
    <source>
        <dbReference type="EMBL" id="OAY58999.1"/>
    </source>
</evidence>
<evidence type="ECO:0000256" key="2">
    <source>
        <dbReference type="ARBA" id="ARBA00004687"/>
    </source>
</evidence>
<evidence type="ECO:0008006" key="13">
    <source>
        <dbReference type="Google" id="ProtNLM"/>
    </source>
</evidence>
<dbReference type="PANTHER" id="PTHR28650">
    <property type="entry name" value="PHOSPHATIDYLINOSITOL-GLYCAN BIOSYNTHESIS CLASS X PROTEIN"/>
    <property type="match status" value="1"/>
</dbReference>
<evidence type="ECO:0000256" key="5">
    <source>
        <dbReference type="ARBA" id="ARBA00022692"/>
    </source>
</evidence>
<feature type="transmembrane region" description="Helical" evidence="10">
    <location>
        <begin position="281"/>
        <end position="306"/>
    </location>
</feature>
<dbReference type="PANTHER" id="PTHR28650:SF1">
    <property type="entry name" value="PHOSPHATIDYLINOSITOL-GLYCAN BIOSYNTHESIS CLASS X PROTEIN"/>
    <property type="match status" value="1"/>
</dbReference>
<proteinExistence type="inferred from homology"/>
<evidence type="ECO:0000256" key="9">
    <source>
        <dbReference type="ARBA" id="ARBA00023180"/>
    </source>
</evidence>
<dbReference type="GO" id="GO:0005789">
    <property type="term" value="C:endoplasmic reticulum membrane"/>
    <property type="evidence" value="ECO:0007669"/>
    <property type="project" value="UniProtKB-SubCell"/>
</dbReference>
<dbReference type="EMBL" id="CM004388">
    <property type="protein sequence ID" value="OAY58999.1"/>
    <property type="molecule type" value="Genomic_DNA"/>
</dbReference>
<comment type="pathway">
    <text evidence="2">Glycolipid biosynthesis; glycosylphosphatidylinositol-anchor biosynthesis.</text>
</comment>
<keyword evidence="4" id="KW-0337">GPI-anchor biosynthesis</keyword>
<evidence type="ECO:0000313" key="12">
    <source>
        <dbReference type="Proteomes" id="UP000091857"/>
    </source>
</evidence>
<dbReference type="Proteomes" id="UP000091857">
    <property type="component" value="Chromosome 2"/>
</dbReference>
<evidence type="ECO:0000256" key="3">
    <source>
        <dbReference type="ARBA" id="ARBA00010345"/>
    </source>
</evidence>
<comment type="caution">
    <text evidence="11">The sequence shown here is derived from an EMBL/GenBank/DDBJ whole genome shotgun (WGS) entry which is preliminary data.</text>
</comment>
<keyword evidence="8 10" id="KW-0472">Membrane</keyword>
<comment type="similarity">
    <text evidence="3">Belongs to the PIGX family.</text>
</comment>
<dbReference type="InterPro" id="IPR040039">
    <property type="entry name" value="PIGX"/>
</dbReference>
<evidence type="ECO:0000256" key="7">
    <source>
        <dbReference type="ARBA" id="ARBA00022989"/>
    </source>
</evidence>
<keyword evidence="7 10" id="KW-1133">Transmembrane helix</keyword>
<name>A0A2C9WGB1_MANES</name>
<reference evidence="12" key="1">
    <citation type="journal article" date="2016" name="Nat. Biotechnol.">
        <title>Sequencing wild and cultivated cassava and related species reveals extensive interspecific hybridization and genetic diversity.</title>
        <authorList>
            <person name="Bredeson J.V."/>
            <person name="Lyons J.B."/>
            <person name="Prochnik S.E."/>
            <person name="Wu G.A."/>
            <person name="Ha C.M."/>
            <person name="Edsinger-Gonzales E."/>
            <person name="Grimwood J."/>
            <person name="Schmutz J."/>
            <person name="Rabbi I.Y."/>
            <person name="Egesi C."/>
            <person name="Nauluvula P."/>
            <person name="Lebot V."/>
            <person name="Ndunguru J."/>
            <person name="Mkamilo G."/>
            <person name="Bart R.S."/>
            <person name="Setter T.L."/>
            <person name="Gleadow R.M."/>
            <person name="Kulakow P."/>
            <person name="Ferguson M.E."/>
            <person name="Rounsley S."/>
            <person name="Rokhsar D.S."/>
        </authorList>
    </citation>
    <scope>NUCLEOTIDE SEQUENCE [LARGE SCALE GENOMIC DNA]</scope>
    <source>
        <strain evidence="12">cv. AM560-2</strain>
    </source>
</reference>
<keyword evidence="5 10" id="KW-0812">Transmembrane</keyword>
<evidence type="ECO:0000256" key="1">
    <source>
        <dbReference type="ARBA" id="ARBA00004389"/>
    </source>
</evidence>
<comment type="subcellular location">
    <subcellularLocation>
        <location evidence="1">Endoplasmic reticulum membrane</location>
        <topology evidence="1">Single-pass membrane protein</topology>
    </subcellularLocation>
</comment>
<accession>A0A2C9WGB1</accession>
<protein>
    <recommendedName>
        <fullName evidence="13">Phosphatidylinositol-glycan biosynthesis class X protein</fullName>
    </recommendedName>
</protein>
<dbReference type="OrthoDB" id="5546453at2759"/>